<comment type="subcellular location">
    <subcellularLocation>
        <location evidence="1">Cell membrane</location>
        <topology evidence="1">Multi-pass membrane protein</topology>
    </subcellularLocation>
</comment>
<feature type="transmembrane region" description="Helical" evidence="6">
    <location>
        <begin position="157"/>
        <end position="177"/>
    </location>
</feature>
<evidence type="ECO:0000256" key="4">
    <source>
        <dbReference type="ARBA" id="ARBA00022989"/>
    </source>
</evidence>
<dbReference type="Proteomes" id="UP000603200">
    <property type="component" value="Unassembled WGS sequence"/>
</dbReference>
<feature type="transmembrane region" description="Helical" evidence="6">
    <location>
        <begin position="97"/>
        <end position="117"/>
    </location>
</feature>
<feature type="transmembrane region" description="Helical" evidence="6">
    <location>
        <begin position="224"/>
        <end position="246"/>
    </location>
</feature>
<feature type="transmembrane region" description="Helical" evidence="6">
    <location>
        <begin position="54"/>
        <end position="76"/>
    </location>
</feature>
<feature type="transmembrane region" description="Helical" evidence="6">
    <location>
        <begin position="301"/>
        <end position="321"/>
    </location>
</feature>
<feature type="transmembrane region" description="Helical" evidence="6">
    <location>
        <begin position="333"/>
        <end position="353"/>
    </location>
</feature>
<evidence type="ECO:0000313" key="8">
    <source>
        <dbReference type="Proteomes" id="UP000603200"/>
    </source>
</evidence>
<proteinExistence type="predicted"/>
<feature type="transmembrane region" description="Helical" evidence="6">
    <location>
        <begin position="21"/>
        <end position="42"/>
    </location>
</feature>
<feature type="transmembrane region" description="Helical" evidence="6">
    <location>
        <begin position="183"/>
        <end position="203"/>
    </location>
</feature>
<feature type="transmembrane region" description="Helical" evidence="6">
    <location>
        <begin position="390"/>
        <end position="412"/>
    </location>
</feature>
<name>A0ABQ3ZXT6_9ACTN</name>
<evidence type="ECO:0000256" key="2">
    <source>
        <dbReference type="ARBA" id="ARBA00022475"/>
    </source>
</evidence>
<evidence type="ECO:0000256" key="6">
    <source>
        <dbReference type="SAM" id="Phobius"/>
    </source>
</evidence>
<accession>A0ABQ3ZXT6</accession>
<feature type="transmembrane region" description="Helical" evidence="6">
    <location>
        <begin position="123"/>
        <end position="145"/>
    </location>
</feature>
<evidence type="ECO:0000256" key="1">
    <source>
        <dbReference type="ARBA" id="ARBA00004651"/>
    </source>
</evidence>
<reference evidence="7 8" key="1">
    <citation type="submission" date="2021-01" db="EMBL/GenBank/DDBJ databases">
        <title>Whole genome shotgun sequence of Actinoplanes humidus NBRC 14915.</title>
        <authorList>
            <person name="Komaki H."/>
            <person name="Tamura T."/>
        </authorList>
    </citation>
    <scope>NUCLEOTIDE SEQUENCE [LARGE SCALE GENOMIC DNA]</scope>
    <source>
        <strain evidence="7 8">NBRC 14915</strain>
    </source>
</reference>
<keyword evidence="8" id="KW-1185">Reference proteome</keyword>
<gene>
    <name evidence="7" type="ORF">Ahu01nite_065320</name>
</gene>
<feature type="transmembrane region" description="Helical" evidence="6">
    <location>
        <begin position="258"/>
        <end position="280"/>
    </location>
</feature>
<dbReference type="RefSeq" id="WP_203840488.1">
    <property type="nucleotide sequence ID" value="NZ_BAAATV010000009.1"/>
</dbReference>
<dbReference type="InterPro" id="IPR002797">
    <property type="entry name" value="Polysacc_synth"/>
</dbReference>
<protein>
    <recommendedName>
        <fullName evidence="9">O-antigen/teichoic acid export membrane protein</fullName>
    </recommendedName>
</protein>
<dbReference type="Pfam" id="PF01943">
    <property type="entry name" value="Polysacc_synt"/>
    <property type="match status" value="1"/>
</dbReference>
<dbReference type="PANTHER" id="PTHR30250:SF11">
    <property type="entry name" value="O-ANTIGEN TRANSPORTER-RELATED"/>
    <property type="match status" value="1"/>
</dbReference>
<keyword evidence="5 6" id="KW-0472">Membrane</keyword>
<dbReference type="PANTHER" id="PTHR30250">
    <property type="entry name" value="PST FAMILY PREDICTED COLANIC ACID TRANSPORTER"/>
    <property type="match status" value="1"/>
</dbReference>
<dbReference type="InterPro" id="IPR050833">
    <property type="entry name" value="Poly_Biosynth_Transport"/>
</dbReference>
<evidence type="ECO:0008006" key="9">
    <source>
        <dbReference type="Google" id="ProtNLM"/>
    </source>
</evidence>
<organism evidence="7 8">
    <name type="scientific">Winogradskya humida</name>
    <dbReference type="NCBI Taxonomy" id="113566"/>
    <lineage>
        <taxon>Bacteria</taxon>
        <taxon>Bacillati</taxon>
        <taxon>Actinomycetota</taxon>
        <taxon>Actinomycetes</taxon>
        <taxon>Micromonosporales</taxon>
        <taxon>Micromonosporaceae</taxon>
        <taxon>Winogradskya</taxon>
    </lineage>
</organism>
<sequence>MTAVVLAGLRRFRMPGIWRDMATTAASNIGSLAAAGVAGVVIARSLGPGTRGEYAAVTAWFGIMLTIGELGQTASITYHVSHEPARARDYLATTRTILAVSGAATLVVGLLAAPWLASGSAGLLSGYRLMVVACLVSLLGAGYVFSLQATSIARWNVIRFLQPLLYLAVILLLNAAGRLTLGTLLAGLAGTVLCQAVVAYEVCRRAGLTGGRIRLERARPLVRYGLGQLAGSLPAVIVARVDLVVLSLVTSTADLGNYAVAVSLTSLAVPLVSAIGSVAFPRLARLSADTDAARLQRGAMLGSLAIGAALMVPLAGLATWIVPLVFGSSYHNAVLLVVILAPGGAFLACNQVCTDLLLGLRRPLAVARIQVVAAALTVTLLFLLTPPYGARGAAVATTVSATVAMVLLMRALSGLGGVSPRHARTRN</sequence>
<feature type="transmembrane region" description="Helical" evidence="6">
    <location>
        <begin position="365"/>
        <end position="384"/>
    </location>
</feature>
<evidence type="ECO:0000256" key="3">
    <source>
        <dbReference type="ARBA" id="ARBA00022692"/>
    </source>
</evidence>
<keyword evidence="4 6" id="KW-1133">Transmembrane helix</keyword>
<keyword evidence="3 6" id="KW-0812">Transmembrane</keyword>
<evidence type="ECO:0000256" key="5">
    <source>
        <dbReference type="ARBA" id="ARBA00023136"/>
    </source>
</evidence>
<evidence type="ECO:0000313" key="7">
    <source>
        <dbReference type="EMBL" id="GIE23430.1"/>
    </source>
</evidence>
<comment type="caution">
    <text evidence="7">The sequence shown here is derived from an EMBL/GenBank/DDBJ whole genome shotgun (WGS) entry which is preliminary data.</text>
</comment>
<dbReference type="EMBL" id="BOMN01000091">
    <property type="protein sequence ID" value="GIE23430.1"/>
    <property type="molecule type" value="Genomic_DNA"/>
</dbReference>
<keyword evidence="2" id="KW-1003">Cell membrane</keyword>